<evidence type="ECO:0008006" key="3">
    <source>
        <dbReference type="Google" id="ProtNLM"/>
    </source>
</evidence>
<dbReference type="EMBL" id="BNCK01000008">
    <property type="protein sequence ID" value="GHG01537.1"/>
    <property type="molecule type" value="Genomic_DNA"/>
</dbReference>
<dbReference type="PANTHER" id="PTHR47017">
    <property type="entry name" value="ACYL-COA"/>
    <property type="match status" value="1"/>
</dbReference>
<organism evidence="1 2">
    <name type="scientific">Thalassotalea marina</name>
    <dbReference type="NCBI Taxonomy" id="1673741"/>
    <lineage>
        <taxon>Bacteria</taxon>
        <taxon>Pseudomonadati</taxon>
        <taxon>Pseudomonadota</taxon>
        <taxon>Gammaproteobacteria</taxon>
        <taxon>Alteromonadales</taxon>
        <taxon>Colwelliaceae</taxon>
        <taxon>Thalassotalea</taxon>
    </lineage>
</organism>
<keyword evidence="2" id="KW-1185">Reference proteome</keyword>
<reference evidence="1" key="1">
    <citation type="journal article" date="2014" name="Int. J. Syst. Evol. Microbiol.">
        <title>Complete genome sequence of Corynebacterium casei LMG S-19264T (=DSM 44701T), isolated from a smear-ripened cheese.</title>
        <authorList>
            <consortium name="US DOE Joint Genome Institute (JGI-PGF)"/>
            <person name="Walter F."/>
            <person name="Albersmeier A."/>
            <person name="Kalinowski J."/>
            <person name="Ruckert C."/>
        </authorList>
    </citation>
    <scope>NUCLEOTIDE SEQUENCE</scope>
    <source>
        <strain evidence="1">KCTC 42731</strain>
    </source>
</reference>
<dbReference type="AlphaFoldDB" id="A0A919EP03"/>
<proteinExistence type="predicted"/>
<evidence type="ECO:0000313" key="2">
    <source>
        <dbReference type="Proteomes" id="UP000623842"/>
    </source>
</evidence>
<gene>
    <name evidence="1" type="ORF">GCM10017161_32840</name>
</gene>
<accession>A0A919EP03</accession>
<dbReference type="Pfam" id="PF04339">
    <property type="entry name" value="FemAB_like"/>
    <property type="match status" value="1"/>
</dbReference>
<sequence>MQLSILPSIDDISAHDWQRFLSKNSSPFIQHSFLSALESSKSVHANTGWFPYHLKLHDKHNIHALLPMYVKSHSWGEYVFDWAWAEAYERYNIDYYPKLLVAIPFTPVPTLKLLSDTLHITELFSSLTAICQQSELNSWHFLFASDITIDEQQLAQLNVYTRYSVQFHWHNKNYHSFEHYLSFFNSRKRKQVLKERRSITEQKITIRRVKGCDISTAELQYFYQVYQQTYLARNHQPHLTLEFFQQICRLQGQQMLFVFANKDNNDVACALFFTDENNLYGRYWDCSNHVNNLHFELCYYQGIEYCIEHGLKHFNPGTQGEHKLARGFEPVVLKSFHWIKDTGFRSAIRAYCQQEQIDMLSYAKQCRTHLPFK</sequence>
<dbReference type="InterPro" id="IPR016181">
    <property type="entry name" value="Acyl_CoA_acyltransferase"/>
</dbReference>
<dbReference type="PANTHER" id="PTHR47017:SF1">
    <property type="entry name" value="ACYL-COA"/>
    <property type="match status" value="1"/>
</dbReference>
<dbReference type="Gene3D" id="3.40.630.30">
    <property type="match status" value="1"/>
</dbReference>
<dbReference type="RefSeq" id="WP_229854786.1">
    <property type="nucleotide sequence ID" value="NZ_BNCK01000008.1"/>
</dbReference>
<dbReference type="SUPFAM" id="SSF55729">
    <property type="entry name" value="Acyl-CoA N-acyltransferases (Nat)"/>
    <property type="match status" value="1"/>
</dbReference>
<dbReference type="Proteomes" id="UP000623842">
    <property type="component" value="Unassembled WGS sequence"/>
</dbReference>
<protein>
    <recommendedName>
        <fullName evidence="3">GNAT family N-acetyltransferase</fullName>
    </recommendedName>
</protein>
<comment type="caution">
    <text evidence="1">The sequence shown here is derived from an EMBL/GenBank/DDBJ whole genome shotgun (WGS) entry which is preliminary data.</text>
</comment>
<dbReference type="InterPro" id="IPR007434">
    <property type="entry name" value="FemAB-like"/>
</dbReference>
<name>A0A919EP03_9GAMM</name>
<reference evidence="1" key="2">
    <citation type="submission" date="2020-09" db="EMBL/GenBank/DDBJ databases">
        <authorList>
            <person name="Sun Q."/>
            <person name="Kim S."/>
        </authorList>
    </citation>
    <scope>NUCLEOTIDE SEQUENCE</scope>
    <source>
        <strain evidence="1">KCTC 42731</strain>
    </source>
</reference>
<evidence type="ECO:0000313" key="1">
    <source>
        <dbReference type="EMBL" id="GHG01537.1"/>
    </source>
</evidence>